<comment type="subcellular location">
    <subcellularLocation>
        <location evidence="1">Cell membrane</location>
        <topology evidence="1">Multi-pass membrane protein</topology>
    </subcellularLocation>
</comment>
<reference evidence="7 8" key="1">
    <citation type="submission" date="2019-03" db="EMBL/GenBank/DDBJ databases">
        <title>Subsurface microbial communities from deep shales in Ohio and West Virginia, USA.</title>
        <authorList>
            <person name="Wrighton K."/>
        </authorList>
    </citation>
    <scope>NUCLEOTIDE SEQUENCE [LARGE SCALE GENOMIC DNA]</scope>
    <source>
        <strain evidence="7 8">MSL 7</strain>
    </source>
</reference>
<feature type="transmembrane region" description="Helical" evidence="6">
    <location>
        <begin position="36"/>
        <end position="58"/>
    </location>
</feature>
<feature type="transmembrane region" description="Helical" evidence="6">
    <location>
        <begin position="79"/>
        <end position="102"/>
    </location>
</feature>
<name>A0A4R6R8E8_9FIRM</name>
<evidence type="ECO:0000313" key="8">
    <source>
        <dbReference type="Proteomes" id="UP000295176"/>
    </source>
</evidence>
<feature type="transmembrane region" description="Helical" evidence="6">
    <location>
        <begin position="361"/>
        <end position="379"/>
    </location>
</feature>
<dbReference type="Pfam" id="PF01943">
    <property type="entry name" value="Polysacc_synt"/>
    <property type="match status" value="1"/>
</dbReference>
<evidence type="ECO:0000256" key="4">
    <source>
        <dbReference type="ARBA" id="ARBA00022989"/>
    </source>
</evidence>
<evidence type="ECO:0000313" key="7">
    <source>
        <dbReference type="EMBL" id="TDP82300.1"/>
    </source>
</evidence>
<dbReference type="PANTHER" id="PTHR30250">
    <property type="entry name" value="PST FAMILY PREDICTED COLANIC ACID TRANSPORTER"/>
    <property type="match status" value="1"/>
</dbReference>
<keyword evidence="4 6" id="KW-1133">Transmembrane helix</keyword>
<dbReference type="AlphaFoldDB" id="A0A4R6R8E8"/>
<feature type="transmembrane region" description="Helical" evidence="6">
    <location>
        <begin position="295"/>
        <end position="319"/>
    </location>
</feature>
<organism evidence="7 8">
    <name type="scientific">Halanaerobium saccharolyticum</name>
    <dbReference type="NCBI Taxonomy" id="43595"/>
    <lineage>
        <taxon>Bacteria</taxon>
        <taxon>Bacillati</taxon>
        <taxon>Bacillota</taxon>
        <taxon>Clostridia</taxon>
        <taxon>Halanaerobiales</taxon>
        <taxon>Halanaerobiaceae</taxon>
        <taxon>Halanaerobium</taxon>
    </lineage>
</organism>
<gene>
    <name evidence="7" type="ORF">C7957_1478</name>
</gene>
<evidence type="ECO:0000256" key="5">
    <source>
        <dbReference type="ARBA" id="ARBA00023136"/>
    </source>
</evidence>
<keyword evidence="5 6" id="KW-0472">Membrane</keyword>
<feature type="transmembrane region" description="Helical" evidence="6">
    <location>
        <begin position="213"/>
        <end position="232"/>
    </location>
</feature>
<evidence type="ECO:0000256" key="3">
    <source>
        <dbReference type="ARBA" id="ARBA00022692"/>
    </source>
</evidence>
<dbReference type="EMBL" id="SNXX01000047">
    <property type="protein sequence ID" value="TDP82300.1"/>
    <property type="molecule type" value="Genomic_DNA"/>
</dbReference>
<feature type="transmembrane region" description="Helical" evidence="6">
    <location>
        <begin position="444"/>
        <end position="467"/>
    </location>
</feature>
<evidence type="ECO:0000256" key="1">
    <source>
        <dbReference type="ARBA" id="ARBA00004651"/>
    </source>
</evidence>
<dbReference type="PANTHER" id="PTHR30250:SF11">
    <property type="entry name" value="O-ANTIGEN TRANSPORTER-RELATED"/>
    <property type="match status" value="1"/>
</dbReference>
<dbReference type="RefSeq" id="WP_133531316.1">
    <property type="nucleotide sequence ID" value="NZ_SNXX01000047.1"/>
</dbReference>
<feature type="transmembrane region" description="Helical" evidence="6">
    <location>
        <begin position="148"/>
        <end position="167"/>
    </location>
</feature>
<comment type="caution">
    <text evidence="7">The sequence shown here is derived from an EMBL/GenBank/DDBJ whole genome shotgun (WGS) entry which is preliminary data.</text>
</comment>
<keyword evidence="3 6" id="KW-0812">Transmembrane</keyword>
<feature type="transmembrane region" description="Helical" evidence="6">
    <location>
        <begin position="385"/>
        <end position="407"/>
    </location>
</feature>
<evidence type="ECO:0000256" key="2">
    <source>
        <dbReference type="ARBA" id="ARBA00022475"/>
    </source>
</evidence>
<feature type="transmembrane region" description="Helical" evidence="6">
    <location>
        <begin position="419"/>
        <end position="438"/>
    </location>
</feature>
<dbReference type="InterPro" id="IPR002797">
    <property type="entry name" value="Polysacc_synth"/>
</dbReference>
<evidence type="ECO:0000256" key="6">
    <source>
        <dbReference type="SAM" id="Phobius"/>
    </source>
</evidence>
<feature type="transmembrane region" description="Helical" evidence="6">
    <location>
        <begin position="9"/>
        <end position="30"/>
    </location>
</feature>
<protein>
    <submittedName>
        <fullName evidence="7">O-antigen/teichoic acid export membrane protein</fullName>
    </submittedName>
</protein>
<proteinExistence type="predicted"/>
<feature type="transmembrane region" description="Helical" evidence="6">
    <location>
        <begin position="117"/>
        <end position="136"/>
    </location>
</feature>
<dbReference type="GO" id="GO:0005886">
    <property type="term" value="C:plasma membrane"/>
    <property type="evidence" value="ECO:0007669"/>
    <property type="project" value="UniProtKB-SubCell"/>
</dbReference>
<dbReference type="Proteomes" id="UP000295176">
    <property type="component" value="Unassembled WGS sequence"/>
</dbReference>
<accession>A0A4R6R8E8</accession>
<dbReference type="InterPro" id="IPR050833">
    <property type="entry name" value="Poly_Biosynth_Transport"/>
</dbReference>
<feature type="transmembrane region" description="Helical" evidence="6">
    <location>
        <begin position="331"/>
        <end position="354"/>
    </location>
</feature>
<feature type="transmembrane region" description="Helical" evidence="6">
    <location>
        <begin position="252"/>
        <end position="275"/>
    </location>
</feature>
<keyword evidence="2" id="KW-1003">Cell membrane</keyword>
<sequence>MNNKYGFNLIIRIMTKIILHVRSLVFLPIITKNFDASTYGIWTQVNILITLMVPLLIFKLDISNIRYLASKPKDKSFNISYFSNLFFILILFIPLLLIIFSYKGFFSELIFNSNNLFLLYVFMILLLIKTIYLYLLNYYKIVNRIDKYSLIEVFTSIFSILSGGIVVVLWKNIIGIFITFIIVELISIIYIFIDIIKEIGLPIKFDFTIVKKFLAYSVPLMPNAILFWIINYSDRIFILKLLGKDQLGFYSASYSIGQLSIFFITPISFVLFPIISNLWENNEIELVKKYIQKSIYYYMFFSIPSIFGLYVLSSDLLIFLADETYVTDGNLIMFIILGFFSVGFFKIFVNILYLKEKTKSLPIVYLFVSLINLFLNYIFIPKFGIEGAAIATFISFGLQGIIIYFLTNKLLKIDLNYAYYFKIIFSSLVMFFMINMFNPNSFSSIVFIVFIGLGTYLLLLWILNGFYDDFNIYKNKLLEIINF</sequence>
<feature type="transmembrane region" description="Helical" evidence="6">
    <location>
        <begin position="173"/>
        <end position="193"/>
    </location>
</feature>